<reference evidence="2 3" key="1">
    <citation type="journal article" date="2019" name="Sci. Rep.">
        <title>Orb-weaving spider Araneus ventricosus genome elucidates the spidroin gene catalogue.</title>
        <authorList>
            <person name="Kono N."/>
            <person name="Nakamura H."/>
            <person name="Ohtoshi R."/>
            <person name="Moran D.A.P."/>
            <person name="Shinohara A."/>
            <person name="Yoshida Y."/>
            <person name="Fujiwara M."/>
            <person name="Mori M."/>
            <person name="Tomita M."/>
            <person name="Arakawa K."/>
        </authorList>
    </citation>
    <scope>NUCLEOTIDE SEQUENCE [LARGE SCALE GENOMIC DNA]</scope>
</reference>
<accession>A0A4Y2N5P0</accession>
<comment type="caution">
    <text evidence="2">The sequence shown here is derived from an EMBL/GenBank/DDBJ whole genome shotgun (WGS) entry which is preliminary data.</text>
</comment>
<protein>
    <submittedName>
        <fullName evidence="2">Uncharacterized protein</fullName>
    </submittedName>
</protein>
<evidence type="ECO:0000313" key="2">
    <source>
        <dbReference type="EMBL" id="GBN33146.1"/>
    </source>
</evidence>
<sequence length="398" mass="44619">FVLPFVLHHYLKTGLGVNKKRKHTSETNEEVKTERVKGRWTSEELALMAYKEAELLASGWSAEINSSLMLLFPNRTRETIKGQRKSKKYRDLLESYRNNSTPLSGNLVSTSTSLGSQSSSAPTSFPPVRRSARNLDKCPDSQDPEMISTFSGSRTLPDIFEVEEPVSSLPCVRRSKRQLRSGTKMPPPIMSPILTCSDSNDDESSPDLISSDSFLIDPSGSEMTDLTQVQQINENVDLVQEIRADLDTTKSSLLHDLSISEPLVVSTPAFSLTKDESSLADHLDILFQSDTNSTFPRNFSRFGRTFEKGHVKKHLLEPIFSYRSCFLTNLLQLALGKSDGIVLREVHFPRDGSAGGTMPERRRPFVSLVWFGFGLLVQEPFVDYTAPDKCHIHVNVKF</sequence>
<dbReference type="AlphaFoldDB" id="A0A4Y2N5P0"/>
<keyword evidence="3" id="KW-1185">Reference proteome</keyword>
<proteinExistence type="predicted"/>
<name>A0A4Y2N5P0_ARAVE</name>
<feature type="non-terminal residue" evidence="2">
    <location>
        <position position="1"/>
    </location>
</feature>
<gene>
    <name evidence="2" type="ORF">AVEN_87068_1</name>
</gene>
<feature type="region of interest" description="Disordered" evidence="1">
    <location>
        <begin position="100"/>
        <end position="144"/>
    </location>
</feature>
<feature type="compositionally biased region" description="Low complexity" evidence="1">
    <location>
        <begin position="109"/>
        <end position="123"/>
    </location>
</feature>
<dbReference type="EMBL" id="BGPR01008339">
    <property type="protein sequence ID" value="GBN33146.1"/>
    <property type="molecule type" value="Genomic_DNA"/>
</dbReference>
<evidence type="ECO:0000313" key="3">
    <source>
        <dbReference type="Proteomes" id="UP000499080"/>
    </source>
</evidence>
<organism evidence="2 3">
    <name type="scientific">Araneus ventricosus</name>
    <name type="common">Orbweaver spider</name>
    <name type="synonym">Epeira ventricosa</name>
    <dbReference type="NCBI Taxonomy" id="182803"/>
    <lineage>
        <taxon>Eukaryota</taxon>
        <taxon>Metazoa</taxon>
        <taxon>Ecdysozoa</taxon>
        <taxon>Arthropoda</taxon>
        <taxon>Chelicerata</taxon>
        <taxon>Arachnida</taxon>
        <taxon>Araneae</taxon>
        <taxon>Araneomorphae</taxon>
        <taxon>Entelegynae</taxon>
        <taxon>Araneoidea</taxon>
        <taxon>Araneidae</taxon>
        <taxon>Araneus</taxon>
    </lineage>
</organism>
<evidence type="ECO:0000256" key="1">
    <source>
        <dbReference type="SAM" id="MobiDB-lite"/>
    </source>
</evidence>
<dbReference type="Proteomes" id="UP000499080">
    <property type="component" value="Unassembled WGS sequence"/>
</dbReference>